<dbReference type="SUPFAM" id="SSF74653">
    <property type="entry name" value="TolA/TonB C-terminal domain"/>
    <property type="match status" value="1"/>
</dbReference>
<evidence type="ECO:0000256" key="1">
    <source>
        <dbReference type="SAM" id="MobiDB-lite"/>
    </source>
</evidence>
<keyword evidence="4" id="KW-1185">Reference proteome</keyword>
<dbReference type="Proteomes" id="UP000237968">
    <property type="component" value="Unassembled WGS sequence"/>
</dbReference>
<feature type="compositionally biased region" description="Pro residues" evidence="1">
    <location>
        <begin position="41"/>
        <end position="54"/>
    </location>
</feature>
<evidence type="ECO:0008006" key="5">
    <source>
        <dbReference type="Google" id="ProtNLM"/>
    </source>
</evidence>
<gene>
    <name evidence="3" type="ORF">ENSA5_40280</name>
</gene>
<dbReference type="AlphaFoldDB" id="A0A2S9XQL1"/>
<dbReference type="RefSeq" id="WP_181197974.1">
    <property type="nucleotide sequence ID" value="NZ_PVNK01000174.1"/>
</dbReference>
<evidence type="ECO:0000256" key="2">
    <source>
        <dbReference type="SAM" id="SignalP"/>
    </source>
</evidence>
<dbReference type="Gene3D" id="3.30.2420.10">
    <property type="entry name" value="TonB"/>
    <property type="match status" value="1"/>
</dbReference>
<comment type="caution">
    <text evidence="3">The sequence shown here is derived from an EMBL/GenBank/DDBJ whole genome shotgun (WGS) entry which is preliminary data.</text>
</comment>
<proteinExistence type="predicted"/>
<sequence length="171" mass="18030">MPRLSIFAGLLLATSTVSLLACEAAPSAGPREQPGQDQGATPPPRTPSEPPLPTKPEVKGPVDEAVVLDYVSEHTHEIQGCYEAALPRKPELEGTVTIRFSIDSAGKVTSAEAPDGDAFGGPRAVACMLRGVKRWKFPSQSFGGPVEVTYPFALTSDQVMPAETVPEDSTT</sequence>
<dbReference type="InterPro" id="IPR049806">
    <property type="entry name" value="MasK-like_C"/>
</dbReference>
<name>A0A2S9XQL1_9BACT</name>
<dbReference type="NCBIfam" id="NF033768">
    <property type="entry name" value="myxo_SS_tail"/>
    <property type="match status" value="1"/>
</dbReference>
<evidence type="ECO:0000313" key="3">
    <source>
        <dbReference type="EMBL" id="PRP95030.1"/>
    </source>
</evidence>
<dbReference type="PROSITE" id="PS51257">
    <property type="entry name" value="PROKAR_LIPOPROTEIN"/>
    <property type="match status" value="1"/>
</dbReference>
<keyword evidence="2" id="KW-0732">Signal</keyword>
<feature type="signal peptide" evidence="2">
    <location>
        <begin position="1"/>
        <end position="21"/>
    </location>
</feature>
<accession>A0A2S9XQL1</accession>
<evidence type="ECO:0000313" key="4">
    <source>
        <dbReference type="Proteomes" id="UP000237968"/>
    </source>
</evidence>
<protein>
    <recommendedName>
        <fullName evidence="5">Gram-negative bacterial tonB protein</fullName>
    </recommendedName>
</protein>
<reference evidence="3 4" key="1">
    <citation type="submission" date="2018-03" db="EMBL/GenBank/DDBJ databases">
        <title>Draft Genome Sequences of the Obligatory Marine Myxobacteria Enhygromyxa salina SWB005.</title>
        <authorList>
            <person name="Poehlein A."/>
            <person name="Moghaddam J.A."/>
            <person name="Harms H."/>
            <person name="Alanjari M."/>
            <person name="Koenig G.M."/>
            <person name="Daniel R."/>
            <person name="Schaeberle T.F."/>
        </authorList>
    </citation>
    <scope>NUCLEOTIDE SEQUENCE [LARGE SCALE GENOMIC DNA]</scope>
    <source>
        <strain evidence="3 4">SWB005</strain>
    </source>
</reference>
<organism evidence="3 4">
    <name type="scientific">Enhygromyxa salina</name>
    <dbReference type="NCBI Taxonomy" id="215803"/>
    <lineage>
        <taxon>Bacteria</taxon>
        <taxon>Pseudomonadati</taxon>
        <taxon>Myxococcota</taxon>
        <taxon>Polyangia</taxon>
        <taxon>Nannocystales</taxon>
        <taxon>Nannocystaceae</taxon>
        <taxon>Enhygromyxa</taxon>
    </lineage>
</organism>
<feature type="region of interest" description="Disordered" evidence="1">
    <location>
        <begin position="24"/>
        <end position="60"/>
    </location>
</feature>
<dbReference type="EMBL" id="PVNK01000174">
    <property type="protein sequence ID" value="PRP95030.1"/>
    <property type="molecule type" value="Genomic_DNA"/>
</dbReference>
<feature type="chain" id="PRO_5015511166" description="Gram-negative bacterial tonB protein" evidence="2">
    <location>
        <begin position="22"/>
        <end position="171"/>
    </location>
</feature>